<dbReference type="Proteomes" id="UP000596063">
    <property type="component" value="Chromosome"/>
</dbReference>
<evidence type="ECO:0000313" key="2">
    <source>
        <dbReference type="EMBL" id="QQD19482.1"/>
    </source>
</evidence>
<dbReference type="Pfam" id="PF13469">
    <property type="entry name" value="Sulfotransfer_3"/>
    <property type="match status" value="1"/>
</dbReference>
<dbReference type="PANTHER" id="PTHR36451">
    <property type="entry name" value="PAPS-DEPENDENT SULFOTRANSFERASE STF3"/>
    <property type="match status" value="1"/>
</dbReference>
<sequence>MQTAKAFMDQAQRQSGLSDFGPDSFREGLEVLTDSLSQEARLNELGEQFLSHRIVTHLTQRLQVEEWYRRHPEIDDEPIDKPLFGLSLPRTGSTALSFLLAEDPEIRYLRRWEAAQPCPPPGTVEGDDPRAVEERQKQQRAGLQSHTPSGGKEAAECQDLMALDFKSHIFQAFAYVPRYSAWLLDADLESTYRYQRRVLKLLQWQMPTRPWRLKCPTHLLFLDDLNKAFPDARFVMTHRDPAEVIPSVVDVYADILCRFTEHSDNDYLIELNLQHWSKGMERTLAFRDKGHEHRFYDIAFSDMQADPIVQVCGLYGWMGEAVSEAFREGMARWWQDNESQRQSRPKGLSPGQRYGIDVEAMRPYFAGYCQRFSG</sequence>
<dbReference type="GO" id="GO:0016740">
    <property type="term" value="F:transferase activity"/>
    <property type="evidence" value="ECO:0007669"/>
    <property type="project" value="UniProtKB-KW"/>
</dbReference>
<proteinExistence type="predicted"/>
<dbReference type="InterPro" id="IPR052736">
    <property type="entry name" value="Stf3_sulfotransferase"/>
</dbReference>
<dbReference type="InterPro" id="IPR027417">
    <property type="entry name" value="P-loop_NTPase"/>
</dbReference>
<accession>A0A7T4R3G7</accession>
<evidence type="ECO:0000256" key="1">
    <source>
        <dbReference type="SAM" id="MobiDB-lite"/>
    </source>
</evidence>
<feature type="compositionally biased region" description="Basic and acidic residues" evidence="1">
    <location>
        <begin position="127"/>
        <end position="137"/>
    </location>
</feature>
<keyword evidence="2" id="KW-0808">Transferase</keyword>
<gene>
    <name evidence="2" type="ORF">I6N98_06435</name>
</gene>
<protein>
    <submittedName>
        <fullName evidence="2">Sulfotransferase</fullName>
    </submittedName>
</protein>
<dbReference type="PANTHER" id="PTHR36451:SF1">
    <property type="entry name" value="OMEGA-HYDROXY-BETA-DIHYDROMENAQUINONE-9 SULFOTRANSFERASE STF3"/>
    <property type="match status" value="1"/>
</dbReference>
<dbReference type="SUPFAM" id="SSF52540">
    <property type="entry name" value="P-loop containing nucleoside triphosphate hydrolases"/>
    <property type="match status" value="1"/>
</dbReference>
<dbReference type="EMBL" id="CP066167">
    <property type="protein sequence ID" value="QQD19482.1"/>
    <property type="molecule type" value="Genomic_DNA"/>
</dbReference>
<name>A0A7T4R3G7_9GAMM</name>
<reference evidence="2 3" key="1">
    <citation type="submission" date="2020-12" db="EMBL/GenBank/DDBJ databases">
        <authorList>
            <person name="Shan Y."/>
        </authorList>
    </citation>
    <scope>NUCLEOTIDE SEQUENCE [LARGE SCALE GENOMIC DNA]</scope>
    <source>
        <strain evidence="3">csc3.9</strain>
    </source>
</reference>
<organism evidence="2 3">
    <name type="scientific">Spongiibacter nanhainus</name>
    <dbReference type="NCBI Taxonomy" id="2794344"/>
    <lineage>
        <taxon>Bacteria</taxon>
        <taxon>Pseudomonadati</taxon>
        <taxon>Pseudomonadota</taxon>
        <taxon>Gammaproteobacteria</taxon>
        <taxon>Cellvibrionales</taxon>
        <taxon>Spongiibacteraceae</taxon>
        <taxon>Spongiibacter</taxon>
    </lineage>
</organism>
<feature type="compositionally biased region" description="Polar residues" evidence="1">
    <location>
        <begin position="139"/>
        <end position="148"/>
    </location>
</feature>
<dbReference type="KEGG" id="snan:I6N98_06435"/>
<feature type="region of interest" description="Disordered" evidence="1">
    <location>
        <begin position="117"/>
        <end position="152"/>
    </location>
</feature>
<dbReference type="RefSeq" id="WP_198570966.1">
    <property type="nucleotide sequence ID" value="NZ_CP066167.1"/>
</dbReference>
<feature type="region of interest" description="Disordered" evidence="1">
    <location>
        <begin position="1"/>
        <end position="22"/>
    </location>
</feature>
<dbReference type="Gene3D" id="3.40.50.300">
    <property type="entry name" value="P-loop containing nucleotide triphosphate hydrolases"/>
    <property type="match status" value="1"/>
</dbReference>
<evidence type="ECO:0000313" key="3">
    <source>
        <dbReference type="Proteomes" id="UP000596063"/>
    </source>
</evidence>
<dbReference type="AlphaFoldDB" id="A0A7T4R3G7"/>
<keyword evidence="3" id="KW-1185">Reference proteome</keyword>